<comment type="caution">
    <text evidence="2">The sequence shown here is derived from an EMBL/GenBank/DDBJ whole genome shotgun (WGS) entry which is preliminary data.</text>
</comment>
<feature type="compositionally biased region" description="Basic and acidic residues" evidence="1">
    <location>
        <begin position="233"/>
        <end position="250"/>
    </location>
</feature>
<name>A0A4Y7U093_COPMI</name>
<dbReference type="AlphaFoldDB" id="A0A4Y7U093"/>
<gene>
    <name evidence="2" type="ORF">FA13DRAFT_1784379</name>
</gene>
<proteinExistence type="predicted"/>
<reference evidence="2 3" key="1">
    <citation type="journal article" date="2019" name="Nat. Ecol. Evol.">
        <title>Megaphylogeny resolves global patterns of mushroom evolution.</title>
        <authorList>
            <person name="Varga T."/>
            <person name="Krizsan K."/>
            <person name="Foldi C."/>
            <person name="Dima B."/>
            <person name="Sanchez-Garcia M."/>
            <person name="Sanchez-Ramirez S."/>
            <person name="Szollosi G.J."/>
            <person name="Szarkandi J.G."/>
            <person name="Papp V."/>
            <person name="Albert L."/>
            <person name="Andreopoulos W."/>
            <person name="Angelini C."/>
            <person name="Antonin V."/>
            <person name="Barry K.W."/>
            <person name="Bougher N.L."/>
            <person name="Buchanan P."/>
            <person name="Buyck B."/>
            <person name="Bense V."/>
            <person name="Catcheside P."/>
            <person name="Chovatia M."/>
            <person name="Cooper J."/>
            <person name="Damon W."/>
            <person name="Desjardin D."/>
            <person name="Finy P."/>
            <person name="Geml J."/>
            <person name="Haridas S."/>
            <person name="Hughes K."/>
            <person name="Justo A."/>
            <person name="Karasinski D."/>
            <person name="Kautmanova I."/>
            <person name="Kiss B."/>
            <person name="Kocsube S."/>
            <person name="Kotiranta H."/>
            <person name="LaButti K.M."/>
            <person name="Lechner B.E."/>
            <person name="Liimatainen K."/>
            <person name="Lipzen A."/>
            <person name="Lukacs Z."/>
            <person name="Mihaltcheva S."/>
            <person name="Morgado L.N."/>
            <person name="Niskanen T."/>
            <person name="Noordeloos M.E."/>
            <person name="Ohm R.A."/>
            <person name="Ortiz-Santana B."/>
            <person name="Ovrebo C."/>
            <person name="Racz N."/>
            <person name="Riley R."/>
            <person name="Savchenko A."/>
            <person name="Shiryaev A."/>
            <person name="Soop K."/>
            <person name="Spirin V."/>
            <person name="Szebenyi C."/>
            <person name="Tomsovsky M."/>
            <person name="Tulloss R.E."/>
            <person name="Uehling J."/>
            <person name="Grigoriev I.V."/>
            <person name="Vagvolgyi C."/>
            <person name="Papp T."/>
            <person name="Martin F.M."/>
            <person name="Miettinen O."/>
            <person name="Hibbett D.S."/>
            <person name="Nagy L.G."/>
        </authorList>
    </citation>
    <scope>NUCLEOTIDE SEQUENCE [LARGE SCALE GENOMIC DNA]</scope>
    <source>
        <strain evidence="2 3">FP101781</strain>
    </source>
</reference>
<evidence type="ECO:0000313" key="3">
    <source>
        <dbReference type="Proteomes" id="UP000298030"/>
    </source>
</evidence>
<organism evidence="2 3">
    <name type="scientific">Coprinellus micaceus</name>
    <name type="common">Glistening ink-cap mushroom</name>
    <name type="synonym">Coprinus micaceus</name>
    <dbReference type="NCBI Taxonomy" id="71717"/>
    <lineage>
        <taxon>Eukaryota</taxon>
        <taxon>Fungi</taxon>
        <taxon>Dikarya</taxon>
        <taxon>Basidiomycota</taxon>
        <taxon>Agaricomycotina</taxon>
        <taxon>Agaricomycetes</taxon>
        <taxon>Agaricomycetidae</taxon>
        <taxon>Agaricales</taxon>
        <taxon>Agaricineae</taxon>
        <taxon>Psathyrellaceae</taxon>
        <taxon>Coprinellus</taxon>
    </lineage>
</organism>
<protein>
    <submittedName>
        <fullName evidence="2">Uncharacterized protein</fullName>
    </submittedName>
</protein>
<sequence>MSKKRVSVRQAEIEKKKQEELCQAQLEKKQEDNKGSGKKHKSRTTADAEAREREASRVRSFLLRLSRKTNSVVYGLDGVKVTSSTPIIKDTLEGGCLAPPGAPSVQLQRSRSVTPAHPKEMVAATVQEELVRLRDHHQALEGTIGQLYREVCVALREAERVQGLDEMLKAVCDQQEELLTEVKALEQAMEEAAKTRQELQKSTAKSLTETDGQFKAQASRLKQQGDHFNSLGREQEKLSQRVSEVERHLGSTEPPSEVQEGRGIVAELSARSQGVEESIVKGEALGDGAGETIGRLRVTVEETAMKVTEFGERLEGIRSMVGEVSSKTKQEIEESIAERIGEHIDAKGDTGLDMVQDMINDVELSLSSEMSKRLDELNQRVDNIQARICVVQEEAKDFRAEVLSSLDCIFNAITQPPPSPMHDTSPLTPRREGFIRIPARAGTSAVAVGAGASASAPVPAPVGSVSVAPLPEPVRIGGQMGVAGPSTDWPKVQVVTTGLQNMGKDEDEEMEELLMFHHESEEGKHVEGTSQLPATVALTSSDGGRREVSEFTKDLALSPHSANLMHSTAQNLTFIRMHNIRLANLIGGHPVEDVLEDDRRPRWVDQTKVDSNLIGEQGCMLLCLCKFDHTEWDSNTARVIKEVISQHEKSYLAYVELDKAYQDEEGRAIQSSLPLPPLSEKLRHAGEHWALSSENIRALRECLAGTGQESMSDAINKELVQCMKKHQYHAFVDLNG</sequence>
<dbReference type="Proteomes" id="UP000298030">
    <property type="component" value="Unassembled WGS sequence"/>
</dbReference>
<keyword evidence="3" id="KW-1185">Reference proteome</keyword>
<feature type="region of interest" description="Disordered" evidence="1">
    <location>
        <begin position="194"/>
        <end position="260"/>
    </location>
</feature>
<feature type="region of interest" description="Disordered" evidence="1">
    <location>
        <begin position="24"/>
        <end position="53"/>
    </location>
</feature>
<dbReference type="EMBL" id="QPFP01000001">
    <property type="protein sequence ID" value="TEB39684.1"/>
    <property type="molecule type" value="Genomic_DNA"/>
</dbReference>
<feature type="compositionally biased region" description="Polar residues" evidence="1">
    <location>
        <begin position="200"/>
        <end position="211"/>
    </location>
</feature>
<evidence type="ECO:0000256" key="1">
    <source>
        <dbReference type="SAM" id="MobiDB-lite"/>
    </source>
</evidence>
<feature type="compositionally biased region" description="Basic and acidic residues" evidence="1">
    <location>
        <begin position="24"/>
        <end position="35"/>
    </location>
</feature>
<feature type="compositionally biased region" description="Basic and acidic residues" evidence="1">
    <location>
        <begin position="44"/>
        <end position="53"/>
    </location>
</feature>
<evidence type="ECO:0000313" key="2">
    <source>
        <dbReference type="EMBL" id="TEB39684.1"/>
    </source>
</evidence>
<accession>A0A4Y7U093</accession>